<dbReference type="Proteomes" id="UP000549911">
    <property type="component" value="Unassembled WGS sequence"/>
</dbReference>
<dbReference type="AlphaFoldDB" id="A0A7Y9H4H5"/>
<evidence type="ECO:0000313" key="3">
    <source>
        <dbReference type="Proteomes" id="UP000549911"/>
    </source>
</evidence>
<reference evidence="2 3" key="1">
    <citation type="submission" date="2020-07" db="EMBL/GenBank/DDBJ databases">
        <authorList>
            <person name="Partida-Martinez L."/>
            <person name="Huntemann M."/>
            <person name="Clum A."/>
            <person name="Wang J."/>
            <person name="Palaniappan K."/>
            <person name="Ritter S."/>
            <person name="Chen I.-M."/>
            <person name="Stamatis D."/>
            <person name="Reddy T."/>
            <person name="O'Malley R."/>
            <person name="Daum C."/>
            <person name="Shapiro N."/>
            <person name="Ivanova N."/>
            <person name="Kyrpides N."/>
            <person name="Woyke T."/>
        </authorList>
    </citation>
    <scope>NUCLEOTIDE SEQUENCE [LARGE SCALE GENOMIC DNA]</scope>
    <source>
        <strain evidence="2 3">AT2.17</strain>
    </source>
</reference>
<gene>
    <name evidence="2" type="ORF">F4692_002896</name>
</gene>
<reference evidence="2 3" key="2">
    <citation type="submission" date="2020-08" db="EMBL/GenBank/DDBJ databases">
        <title>The Agave Microbiome: Exploring the role of microbial communities in plant adaptations to desert environments.</title>
        <authorList>
            <person name="Partida-Martinez L.P."/>
        </authorList>
    </citation>
    <scope>NUCLEOTIDE SEQUENCE [LARGE SCALE GENOMIC DNA]</scope>
    <source>
        <strain evidence="2 3">AT2.17</strain>
    </source>
</reference>
<dbReference type="Pfam" id="PF13338">
    <property type="entry name" value="AbiEi_4"/>
    <property type="match status" value="1"/>
</dbReference>
<evidence type="ECO:0000259" key="1">
    <source>
        <dbReference type="Pfam" id="PF13338"/>
    </source>
</evidence>
<evidence type="ECO:0000313" key="2">
    <source>
        <dbReference type="EMBL" id="NYE37763.1"/>
    </source>
</evidence>
<organism evidence="2 3">
    <name type="scientific">Nocardioides cavernae</name>
    <dbReference type="NCBI Taxonomy" id="1921566"/>
    <lineage>
        <taxon>Bacteria</taxon>
        <taxon>Bacillati</taxon>
        <taxon>Actinomycetota</taxon>
        <taxon>Actinomycetes</taxon>
        <taxon>Propionibacteriales</taxon>
        <taxon>Nocardioidaceae</taxon>
        <taxon>Nocardioides</taxon>
    </lineage>
</organism>
<dbReference type="RefSeq" id="WP_179620280.1">
    <property type="nucleotide sequence ID" value="NZ_JACCBW010000002.1"/>
</dbReference>
<comment type="caution">
    <text evidence="2">The sequence shown here is derived from an EMBL/GenBank/DDBJ whole genome shotgun (WGS) entry which is preliminary data.</text>
</comment>
<feature type="domain" description="AbiEi antitoxin N-terminal" evidence="1">
    <location>
        <begin position="8"/>
        <end position="50"/>
    </location>
</feature>
<name>A0A7Y9H4H5_9ACTN</name>
<accession>A0A7Y9H4H5</accession>
<keyword evidence="3" id="KW-1185">Reference proteome</keyword>
<dbReference type="InterPro" id="IPR025159">
    <property type="entry name" value="AbiEi_N"/>
</dbReference>
<sequence>MDDPLRAISAELGFFTRAHAREAGYDDRVIAREARAGRWLRIRRGYYTFPDTWSAASAEERHLLVCRTVLDSLGGKVALSHTSGCLAHQVDVWGIPLDRIHVTRLDGGAGRIEAGVVHHEGLVLDHEVGVVDGMRVLAPQRCVLEAGSLGRPESALVLLNSALHRRRCSIDDIGDQFDTMAHWPRVRHLHVPVHMATDQAESVGESRGLWLFFVEHLPAPTLQHEVVVAGRLVGRTDWAWLKHNGLGEFDGKVKYGRLLEPGQDAGEVVFQEKRREDQLREATDAWMVRLVWSDLDRPSQTAARIRAKLARAS</sequence>
<dbReference type="EMBL" id="JACCBW010000002">
    <property type="protein sequence ID" value="NYE37763.1"/>
    <property type="molecule type" value="Genomic_DNA"/>
</dbReference>
<proteinExistence type="predicted"/>
<protein>
    <recommendedName>
        <fullName evidence="1">AbiEi antitoxin N-terminal domain-containing protein</fullName>
    </recommendedName>
</protein>